<keyword evidence="3" id="KW-1185">Reference proteome</keyword>
<dbReference type="RefSeq" id="XP_067480550.1">
    <property type="nucleotide sequence ID" value="XM_067627084.1"/>
</dbReference>
<sequence>MSSPPSIAKLSLLTITTTLLLTPQTNAYFYNYPALFIYKDTNCTSISFSLVNPSLDTCNGGYYNYAGSFQMFNIKDQYTCNDSDSSASSTLTFEMYNSSAGGCGTESDLLFRQPVTEECTVADVVSPGPLGMPIWFELGCM</sequence>
<keyword evidence="1" id="KW-0732">Signal</keyword>
<dbReference type="GeneID" id="93579572"/>
<feature type="signal peptide" evidence="1">
    <location>
        <begin position="1"/>
        <end position="27"/>
    </location>
</feature>
<dbReference type="VEuPathDB" id="FungiDB:ASPBRDRAFT_53518"/>
<dbReference type="OrthoDB" id="4468891at2759"/>
<name>A0A1L9UNT2_ASPBC</name>
<evidence type="ECO:0000313" key="3">
    <source>
        <dbReference type="Proteomes" id="UP000184499"/>
    </source>
</evidence>
<organism evidence="2 3">
    <name type="scientific">Aspergillus brasiliensis (strain CBS 101740 / IMI 381727 / IBT 21946)</name>
    <dbReference type="NCBI Taxonomy" id="767769"/>
    <lineage>
        <taxon>Eukaryota</taxon>
        <taxon>Fungi</taxon>
        <taxon>Dikarya</taxon>
        <taxon>Ascomycota</taxon>
        <taxon>Pezizomycotina</taxon>
        <taxon>Eurotiomycetes</taxon>
        <taxon>Eurotiomycetidae</taxon>
        <taxon>Eurotiales</taxon>
        <taxon>Aspergillaceae</taxon>
        <taxon>Aspergillus</taxon>
        <taxon>Aspergillus subgen. Circumdati</taxon>
    </lineage>
</organism>
<evidence type="ECO:0000256" key="1">
    <source>
        <dbReference type="SAM" id="SignalP"/>
    </source>
</evidence>
<evidence type="ECO:0008006" key="4">
    <source>
        <dbReference type="Google" id="ProtNLM"/>
    </source>
</evidence>
<dbReference type="AlphaFoldDB" id="A0A1L9UNT2"/>
<reference evidence="3" key="1">
    <citation type="journal article" date="2017" name="Genome Biol.">
        <title>Comparative genomics reveals high biological diversity and specific adaptations in the industrially and medically important fungal genus Aspergillus.</title>
        <authorList>
            <person name="de Vries R.P."/>
            <person name="Riley R."/>
            <person name="Wiebenga A."/>
            <person name="Aguilar-Osorio G."/>
            <person name="Amillis S."/>
            <person name="Uchima C.A."/>
            <person name="Anderluh G."/>
            <person name="Asadollahi M."/>
            <person name="Askin M."/>
            <person name="Barry K."/>
            <person name="Battaglia E."/>
            <person name="Bayram O."/>
            <person name="Benocci T."/>
            <person name="Braus-Stromeyer S.A."/>
            <person name="Caldana C."/>
            <person name="Canovas D."/>
            <person name="Cerqueira G.C."/>
            <person name="Chen F."/>
            <person name="Chen W."/>
            <person name="Choi C."/>
            <person name="Clum A."/>
            <person name="Dos Santos R.A."/>
            <person name="Damasio A.R."/>
            <person name="Diallinas G."/>
            <person name="Emri T."/>
            <person name="Fekete E."/>
            <person name="Flipphi M."/>
            <person name="Freyberg S."/>
            <person name="Gallo A."/>
            <person name="Gournas C."/>
            <person name="Habgood R."/>
            <person name="Hainaut M."/>
            <person name="Harispe M.L."/>
            <person name="Henrissat B."/>
            <person name="Hilden K.S."/>
            <person name="Hope R."/>
            <person name="Hossain A."/>
            <person name="Karabika E."/>
            <person name="Karaffa L."/>
            <person name="Karanyi Z."/>
            <person name="Krasevec N."/>
            <person name="Kuo A."/>
            <person name="Kusch H."/>
            <person name="LaButti K."/>
            <person name="Lagendijk E.L."/>
            <person name="Lapidus A."/>
            <person name="Levasseur A."/>
            <person name="Lindquist E."/>
            <person name="Lipzen A."/>
            <person name="Logrieco A.F."/>
            <person name="MacCabe A."/>
            <person name="Maekelae M.R."/>
            <person name="Malavazi I."/>
            <person name="Melin P."/>
            <person name="Meyer V."/>
            <person name="Mielnichuk N."/>
            <person name="Miskei M."/>
            <person name="Molnar A.P."/>
            <person name="Mule G."/>
            <person name="Ngan C.Y."/>
            <person name="Orejas M."/>
            <person name="Orosz E."/>
            <person name="Ouedraogo J.P."/>
            <person name="Overkamp K.M."/>
            <person name="Park H.-S."/>
            <person name="Perrone G."/>
            <person name="Piumi F."/>
            <person name="Punt P.J."/>
            <person name="Ram A.F."/>
            <person name="Ramon A."/>
            <person name="Rauscher S."/>
            <person name="Record E."/>
            <person name="Riano-Pachon D.M."/>
            <person name="Robert V."/>
            <person name="Roehrig J."/>
            <person name="Ruller R."/>
            <person name="Salamov A."/>
            <person name="Salih N.S."/>
            <person name="Samson R.A."/>
            <person name="Sandor E."/>
            <person name="Sanguinetti M."/>
            <person name="Schuetze T."/>
            <person name="Sepcic K."/>
            <person name="Shelest E."/>
            <person name="Sherlock G."/>
            <person name="Sophianopoulou V."/>
            <person name="Squina F.M."/>
            <person name="Sun H."/>
            <person name="Susca A."/>
            <person name="Todd R.B."/>
            <person name="Tsang A."/>
            <person name="Unkles S.E."/>
            <person name="van de Wiele N."/>
            <person name="van Rossen-Uffink D."/>
            <person name="Oliveira J.V."/>
            <person name="Vesth T.C."/>
            <person name="Visser J."/>
            <person name="Yu J.-H."/>
            <person name="Zhou M."/>
            <person name="Andersen M.R."/>
            <person name="Archer D.B."/>
            <person name="Baker S.E."/>
            <person name="Benoit I."/>
            <person name="Brakhage A.A."/>
            <person name="Braus G.H."/>
            <person name="Fischer R."/>
            <person name="Frisvad J.C."/>
            <person name="Goldman G.H."/>
            <person name="Houbraken J."/>
            <person name="Oakley B."/>
            <person name="Pocsi I."/>
            <person name="Scazzocchio C."/>
            <person name="Seiboth B."/>
            <person name="vanKuyk P.A."/>
            <person name="Wortman J."/>
            <person name="Dyer P.S."/>
            <person name="Grigoriev I.V."/>
        </authorList>
    </citation>
    <scope>NUCLEOTIDE SEQUENCE [LARGE SCALE GENOMIC DNA]</scope>
    <source>
        <strain evidence="3">CBS 101740 / IMI 381727 / IBT 21946</strain>
    </source>
</reference>
<dbReference type="Proteomes" id="UP000184499">
    <property type="component" value="Unassembled WGS sequence"/>
</dbReference>
<protein>
    <recommendedName>
        <fullName evidence="4">AA1-like domain-containing protein</fullName>
    </recommendedName>
</protein>
<dbReference type="OMA" id="YAGSFQM"/>
<feature type="chain" id="PRO_5013019022" description="AA1-like domain-containing protein" evidence="1">
    <location>
        <begin position="28"/>
        <end position="141"/>
    </location>
</feature>
<gene>
    <name evidence="2" type="ORF">ASPBRDRAFT_53518</name>
</gene>
<evidence type="ECO:0000313" key="2">
    <source>
        <dbReference type="EMBL" id="OJJ73302.1"/>
    </source>
</evidence>
<proteinExistence type="predicted"/>
<accession>A0A1L9UNT2</accession>
<dbReference type="EMBL" id="KV878682">
    <property type="protein sequence ID" value="OJJ73302.1"/>
    <property type="molecule type" value="Genomic_DNA"/>
</dbReference>